<evidence type="ECO:0000313" key="2">
    <source>
        <dbReference type="Proteomes" id="UP001281147"/>
    </source>
</evidence>
<protein>
    <submittedName>
        <fullName evidence="1">Uncharacterized protein</fullName>
    </submittedName>
</protein>
<keyword evidence="2" id="KW-1185">Reference proteome</keyword>
<accession>A0ACC3MXB3</accession>
<sequence length="248" mass="26565">MSSDKVIVLITGGNSGIGYSLAEQLLADKTKHVIITSRSIEKGDTALKALQELKQPGSVEMMQLQLTDPDSIAALAEEVQEKHGRLDALVNNAAQGAFPEGTSTFEQMQTSFAANVSGPAVMVETFKPLLDKSTTTPRIINVTSGAGSLATRTDLTKTDLPLVPPYNCSKAALNMLGACDFVKYKDEKLKVFTYCPGYRVSNLSQFNKAEYGAKPVEGGASPMLDILNGQKDGEAGTFMNSEGGHWPW</sequence>
<reference evidence="1" key="1">
    <citation type="submission" date="2023-07" db="EMBL/GenBank/DDBJ databases">
        <title>Black Yeasts Isolated from many extreme environments.</title>
        <authorList>
            <person name="Coleine C."/>
            <person name="Stajich J.E."/>
            <person name="Selbmann L."/>
        </authorList>
    </citation>
    <scope>NUCLEOTIDE SEQUENCE</scope>
    <source>
        <strain evidence="1">CCFEE 5714</strain>
    </source>
</reference>
<evidence type="ECO:0000313" key="1">
    <source>
        <dbReference type="EMBL" id="KAK3704790.1"/>
    </source>
</evidence>
<organism evidence="1 2">
    <name type="scientific">Vermiconidia calcicola</name>
    <dbReference type="NCBI Taxonomy" id="1690605"/>
    <lineage>
        <taxon>Eukaryota</taxon>
        <taxon>Fungi</taxon>
        <taxon>Dikarya</taxon>
        <taxon>Ascomycota</taxon>
        <taxon>Pezizomycotina</taxon>
        <taxon>Dothideomycetes</taxon>
        <taxon>Dothideomycetidae</taxon>
        <taxon>Mycosphaerellales</taxon>
        <taxon>Extremaceae</taxon>
        <taxon>Vermiconidia</taxon>
    </lineage>
</organism>
<gene>
    <name evidence="1" type="ORF">LTR37_013621</name>
</gene>
<dbReference type="Proteomes" id="UP001281147">
    <property type="component" value="Unassembled WGS sequence"/>
</dbReference>
<dbReference type="EMBL" id="JAUTXU010000135">
    <property type="protein sequence ID" value="KAK3704790.1"/>
    <property type="molecule type" value="Genomic_DNA"/>
</dbReference>
<comment type="caution">
    <text evidence="1">The sequence shown here is derived from an EMBL/GenBank/DDBJ whole genome shotgun (WGS) entry which is preliminary data.</text>
</comment>
<proteinExistence type="predicted"/>
<name>A0ACC3MXB3_9PEZI</name>